<keyword evidence="4" id="KW-0732">Signal</keyword>
<dbReference type="InterPro" id="IPR033121">
    <property type="entry name" value="PEPTIDASE_A1"/>
</dbReference>
<sequence>MRTTLLALVSLLAYGSAETLQPKRSGMSMTLPIKKRMGQSLLNKRKTTAVGLGDEADLQWAVEMSLGGVDVPLILDTGSSDLWSLSSDCTSTSCGNITGFPLISSSAFKPAGFDYRVDYGDSSLPTFASGITVSGAASFAGIQLNNQFLGAVNTTNSLSGALTGILGVGFPTISAIVKSLLTQAGVSSSNKTDILNAQLADQGPFLTRLIATGQLDQPMFTITLQRDSFDLGGDIGQLTIGKLPDGVSNDSLTWVPVRLYSQEQGGFPPSSDSPDERYPLTWEVPIDDVILNGQTLPKPELNASVGYTALIDSGTSTLRGPANTVQALYSALSTDTANFNSSNGPSFDCTKAVQLTYVIGGKQFPVDPRDFVGHQEIKDCTISTVGPTDAPSEGNLTLTAFYFGNLTHPSVDPPRIGFLSTVPSNAADLFNTAVAADQKNGVPGITDLAPTGTFTAGSTNSAGVGQAPSQSAAAGTGNKSSSYKVEIPSLLFTLVIFATFSL</sequence>
<dbReference type="SUPFAM" id="SSF50630">
    <property type="entry name" value="Acid proteases"/>
    <property type="match status" value="1"/>
</dbReference>
<keyword evidence="2" id="KW-0378">Hydrolase</keyword>
<evidence type="ECO:0000313" key="7">
    <source>
        <dbReference type="Proteomes" id="UP000054279"/>
    </source>
</evidence>
<feature type="signal peptide" evidence="4">
    <location>
        <begin position="1"/>
        <end position="17"/>
    </location>
</feature>
<dbReference type="EMBL" id="KN837109">
    <property type="protein sequence ID" value="KIJ46017.1"/>
    <property type="molecule type" value="Genomic_DNA"/>
</dbReference>
<dbReference type="InterPro" id="IPR021109">
    <property type="entry name" value="Peptidase_aspartic_dom_sf"/>
</dbReference>
<dbReference type="Proteomes" id="UP000054279">
    <property type="component" value="Unassembled WGS sequence"/>
</dbReference>
<dbReference type="PROSITE" id="PS51767">
    <property type="entry name" value="PEPTIDASE_A1"/>
    <property type="match status" value="1"/>
</dbReference>
<keyword evidence="2" id="KW-0645">Protease</keyword>
<dbReference type="GO" id="GO:0004190">
    <property type="term" value="F:aspartic-type endopeptidase activity"/>
    <property type="evidence" value="ECO:0007669"/>
    <property type="project" value="UniProtKB-KW"/>
</dbReference>
<dbReference type="OrthoDB" id="3089at2759"/>
<evidence type="ECO:0000256" key="3">
    <source>
        <dbReference type="SAM" id="MobiDB-lite"/>
    </source>
</evidence>
<reference evidence="6 7" key="1">
    <citation type="submission" date="2014-06" db="EMBL/GenBank/DDBJ databases">
        <title>Evolutionary Origins and Diversification of the Mycorrhizal Mutualists.</title>
        <authorList>
            <consortium name="DOE Joint Genome Institute"/>
            <consortium name="Mycorrhizal Genomics Consortium"/>
            <person name="Kohler A."/>
            <person name="Kuo A."/>
            <person name="Nagy L.G."/>
            <person name="Floudas D."/>
            <person name="Copeland A."/>
            <person name="Barry K.W."/>
            <person name="Cichocki N."/>
            <person name="Veneault-Fourrey C."/>
            <person name="LaButti K."/>
            <person name="Lindquist E.A."/>
            <person name="Lipzen A."/>
            <person name="Lundell T."/>
            <person name="Morin E."/>
            <person name="Murat C."/>
            <person name="Riley R."/>
            <person name="Ohm R."/>
            <person name="Sun H."/>
            <person name="Tunlid A."/>
            <person name="Henrissat B."/>
            <person name="Grigoriev I.V."/>
            <person name="Hibbett D.S."/>
            <person name="Martin F."/>
        </authorList>
    </citation>
    <scope>NUCLEOTIDE SEQUENCE [LARGE SCALE GENOMIC DNA]</scope>
    <source>
        <strain evidence="6 7">SS14</strain>
    </source>
</reference>
<keyword evidence="2" id="KW-0064">Aspartyl protease</keyword>
<dbReference type="Gene3D" id="2.40.70.10">
    <property type="entry name" value="Acid Proteases"/>
    <property type="match status" value="2"/>
</dbReference>
<dbReference type="Pfam" id="PF00026">
    <property type="entry name" value="Asp"/>
    <property type="match status" value="1"/>
</dbReference>
<feature type="chain" id="PRO_5002215426" description="Peptidase A1 domain-containing protein" evidence="4">
    <location>
        <begin position="18"/>
        <end position="502"/>
    </location>
</feature>
<dbReference type="AlphaFoldDB" id="A0A0C9VTT4"/>
<evidence type="ECO:0000256" key="2">
    <source>
        <dbReference type="ARBA" id="ARBA00022750"/>
    </source>
</evidence>
<organism evidence="6 7">
    <name type="scientific">Sphaerobolus stellatus (strain SS14)</name>
    <dbReference type="NCBI Taxonomy" id="990650"/>
    <lineage>
        <taxon>Eukaryota</taxon>
        <taxon>Fungi</taxon>
        <taxon>Dikarya</taxon>
        <taxon>Basidiomycota</taxon>
        <taxon>Agaricomycotina</taxon>
        <taxon>Agaricomycetes</taxon>
        <taxon>Phallomycetidae</taxon>
        <taxon>Geastrales</taxon>
        <taxon>Sphaerobolaceae</taxon>
        <taxon>Sphaerobolus</taxon>
    </lineage>
</organism>
<proteinExistence type="inferred from homology"/>
<dbReference type="InterPro" id="IPR001461">
    <property type="entry name" value="Aspartic_peptidase_A1"/>
</dbReference>
<evidence type="ECO:0000259" key="5">
    <source>
        <dbReference type="PROSITE" id="PS51767"/>
    </source>
</evidence>
<dbReference type="PANTHER" id="PTHR47966:SF51">
    <property type="entry name" value="BETA-SITE APP-CLEAVING ENZYME, ISOFORM A-RELATED"/>
    <property type="match status" value="1"/>
</dbReference>
<keyword evidence="7" id="KW-1185">Reference proteome</keyword>
<dbReference type="PROSITE" id="PS00141">
    <property type="entry name" value="ASP_PROTEASE"/>
    <property type="match status" value="1"/>
</dbReference>
<feature type="domain" description="Peptidase A1" evidence="5">
    <location>
        <begin position="60"/>
        <end position="419"/>
    </location>
</feature>
<dbReference type="CDD" id="cd05471">
    <property type="entry name" value="pepsin_like"/>
    <property type="match status" value="1"/>
</dbReference>
<comment type="similarity">
    <text evidence="1">Belongs to the peptidase A1 family.</text>
</comment>
<dbReference type="PANTHER" id="PTHR47966">
    <property type="entry name" value="BETA-SITE APP-CLEAVING ENZYME, ISOFORM A-RELATED"/>
    <property type="match status" value="1"/>
</dbReference>
<accession>A0A0C9VTT4</accession>
<dbReference type="HOGENOM" id="CLU_021426_0_0_1"/>
<protein>
    <recommendedName>
        <fullName evidence="5">Peptidase A1 domain-containing protein</fullName>
    </recommendedName>
</protein>
<evidence type="ECO:0000256" key="4">
    <source>
        <dbReference type="SAM" id="SignalP"/>
    </source>
</evidence>
<dbReference type="GO" id="GO:0006508">
    <property type="term" value="P:proteolysis"/>
    <property type="evidence" value="ECO:0007669"/>
    <property type="project" value="InterPro"/>
</dbReference>
<evidence type="ECO:0000313" key="6">
    <source>
        <dbReference type="EMBL" id="KIJ46017.1"/>
    </source>
</evidence>
<name>A0A0C9VTT4_SPHS4</name>
<evidence type="ECO:0000256" key="1">
    <source>
        <dbReference type="ARBA" id="ARBA00007447"/>
    </source>
</evidence>
<dbReference type="InterPro" id="IPR001969">
    <property type="entry name" value="Aspartic_peptidase_AS"/>
</dbReference>
<dbReference type="InterPro" id="IPR034164">
    <property type="entry name" value="Pepsin-like_dom"/>
</dbReference>
<gene>
    <name evidence="6" type="ORF">M422DRAFT_778570</name>
</gene>
<feature type="region of interest" description="Disordered" evidence="3">
    <location>
        <begin position="459"/>
        <end position="479"/>
    </location>
</feature>